<accession>A0A7V6A4E2</accession>
<dbReference type="InterPro" id="IPR041916">
    <property type="entry name" value="Anti_sigma_zinc_sf"/>
</dbReference>
<name>A0A7V6A4E2_9BACT</name>
<proteinExistence type="predicted"/>
<evidence type="ECO:0000256" key="1">
    <source>
        <dbReference type="SAM" id="Phobius"/>
    </source>
</evidence>
<evidence type="ECO:0000313" key="3">
    <source>
        <dbReference type="EMBL" id="HHS29668.1"/>
    </source>
</evidence>
<sequence>MKCGEVQEHLSAWLDGEVPEGLHQRLADHVAGCPACRAELEAMERLDAALAGLEVPVPRSLADKVKRRLSRPAASPWLQSLALAVCLALGIFLGSSLTGRLYPWPASANGITNDVASLEIFQDYPQGSVGGAFSYQGEEDGSA</sequence>
<keyword evidence="1" id="KW-0812">Transmembrane</keyword>
<dbReference type="AlphaFoldDB" id="A0A7V6A4E2"/>
<comment type="caution">
    <text evidence="3">The sequence shown here is derived from an EMBL/GenBank/DDBJ whole genome shotgun (WGS) entry which is preliminary data.</text>
</comment>
<dbReference type="Pfam" id="PF13490">
    <property type="entry name" value="zf-HC2"/>
    <property type="match status" value="1"/>
</dbReference>
<dbReference type="InterPro" id="IPR027383">
    <property type="entry name" value="Znf_put"/>
</dbReference>
<dbReference type="Gene3D" id="1.10.10.1320">
    <property type="entry name" value="Anti-sigma factor, zinc-finger domain"/>
    <property type="match status" value="1"/>
</dbReference>
<evidence type="ECO:0000259" key="2">
    <source>
        <dbReference type="Pfam" id="PF13490"/>
    </source>
</evidence>
<keyword evidence="1" id="KW-0472">Membrane</keyword>
<organism evidence="3">
    <name type="scientific">Desulfobacca acetoxidans</name>
    <dbReference type="NCBI Taxonomy" id="60893"/>
    <lineage>
        <taxon>Bacteria</taxon>
        <taxon>Pseudomonadati</taxon>
        <taxon>Thermodesulfobacteriota</taxon>
        <taxon>Desulfobaccia</taxon>
        <taxon>Desulfobaccales</taxon>
        <taxon>Desulfobaccaceae</taxon>
        <taxon>Desulfobacca</taxon>
    </lineage>
</organism>
<dbReference type="EMBL" id="DTGR01000133">
    <property type="protein sequence ID" value="HHS29668.1"/>
    <property type="molecule type" value="Genomic_DNA"/>
</dbReference>
<feature type="transmembrane region" description="Helical" evidence="1">
    <location>
        <begin position="77"/>
        <end position="97"/>
    </location>
</feature>
<keyword evidence="1" id="KW-1133">Transmembrane helix</keyword>
<reference evidence="3" key="1">
    <citation type="journal article" date="2020" name="mSystems">
        <title>Genome- and Community-Level Interaction Insights into Carbon Utilization and Element Cycling Functions of Hydrothermarchaeota in Hydrothermal Sediment.</title>
        <authorList>
            <person name="Zhou Z."/>
            <person name="Liu Y."/>
            <person name="Xu W."/>
            <person name="Pan J."/>
            <person name="Luo Z.H."/>
            <person name="Li M."/>
        </authorList>
    </citation>
    <scope>NUCLEOTIDE SEQUENCE [LARGE SCALE GENOMIC DNA]</scope>
    <source>
        <strain evidence="3">SpSt-767</strain>
    </source>
</reference>
<gene>
    <name evidence="3" type="ORF">ENV52_08210</name>
</gene>
<feature type="domain" description="Putative zinc-finger" evidence="2">
    <location>
        <begin position="3"/>
        <end position="37"/>
    </location>
</feature>
<protein>
    <recommendedName>
        <fullName evidence="2">Putative zinc-finger domain-containing protein</fullName>
    </recommendedName>
</protein>